<dbReference type="PROSITE" id="PS50111">
    <property type="entry name" value="CHEMOTAXIS_TRANSDUC_2"/>
    <property type="match status" value="1"/>
</dbReference>
<dbReference type="OrthoDB" id="354287at2"/>
<keyword evidence="1" id="KW-0488">Methylation</keyword>
<keyword evidence="6" id="KW-1185">Reference proteome</keyword>
<feature type="domain" description="Methyl-accepting transducer" evidence="4">
    <location>
        <begin position="288"/>
        <end position="517"/>
    </location>
</feature>
<dbReference type="InterPro" id="IPR000014">
    <property type="entry name" value="PAS"/>
</dbReference>
<organism evidence="5 6">
    <name type="scientific">Donghicola tyrosinivorans</name>
    <dbReference type="NCBI Taxonomy" id="1652492"/>
    <lineage>
        <taxon>Bacteria</taxon>
        <taxon>Pseudomonadati</taxon>
        <taxon>Pseudomonadota</taxon>
        <taxon>Alphaproteobacteria</taxon>
        <taxon>Rhodobacterales</taxon>
        <taxon>Roseobacteraceae</taxon>
        <taxon>Donghicola</taxon>
    </lineage>
</organism>
<reference evidence="5 6" key="1">
    <citation type="submission" date="2018-03" db="EMBL/GenBank/DDBJ databases">
        <title>Genomic Encyclopedia of Archaeal and Bacterial Type Strains, Phase II (KMG-II): from individual species to whole genera.</title>
        <authorList>
            <person name="Goeker M."/>
        </authorList>
    </citation>
    <scope>NUCLEOTIDE SEQUENCE [LARGE SCALE GENOMIC DNA]</scope>
    <source>
        <strain evidence="5 6">DSM 100212</strain>
    </source>
</reference>
<dbReference type="Pfam" id="PF13188">
    <property type="entry name" value="PAS_8"/>
    <property type="match status" value="1"/>
</dbReference>
<evidence type="ECO:0000313" key="6">
    <source>
        <dbReference type="Proteomes" id="UP000238392"/>
    </source>
</evidence>
<protein>
    <submittedName>
        <fullName evidence="5">Methyl-accepting chemotaxis protein</fullName>
    </submittedName>
</protein>
<evidence type="ECO:0000256" key="1">
    <source>
        <dbReference type="ARBA" id="ARBA00022481"/>
    </source>
</evidence>
<dbReference type="SMART" id="SM00283">
    <property type="entry name" value="MA"/>
    <property type="match status" value="1"/>
</dbReference>
<dbReference type="EMBL" id="PVTQ01000006">
    <property type="protein sequence ID" value="PRY89467.1"/>
    <property type="molecule type" value="Genomic_DNA"/>
</dbReference>
<dbReference type="Proteomes" id="UP000238392">
    <property type="component" value="Unassembled WGS sequence"/>
</dbReference>
<dbReference type="InterPro" id="IPR051310">
    <property type="entry name" value="MCP_chemotaxis"/>
</dbReference>
<dbReference type="CDD" id="cd11386">
    <property type="entry name" value="MCP_signal"/>
    <property type="match status" value="1"/>
</dbReference>
<dbReference type="RefSeq" id="WP_106264598.1">
    <property type="nucleotide sequence ID" value="NZ_PVTQ01000006.1"/>
</dbReference>
<evidence type="ECO:0000256" key="3">
    <source>
        <dbReference type="PROSITE-ProRule" id="PRU00284"/>
    </source>
</evidence>
<dbReference type="GO" id="GO:0006935">
    <property type="term" value="P:chemotaxis"/>
    <property type="evidence" value="ECO:0007669"/>
    <property type="project" value="InterPro"/>
</dbReference>
<evidence type="ECO:0000313" key="5">
    <source>
        <dbReference type="EMBL" id="PRY89467.1"/>
    </source>
</evidence>
<proteinExistence type="inferred from homology"/>
<dbReference type="AlphaFoldDB" id="A0A2T0WS11"/>
<dbReference type="GO" id="GO:0004888">
    <property type="term" value="F:transmembrane signaling receptor activity"/>
    <property type="evidence" value="ECO:0007669"/>
    <property type="project" value="InterPro"/>
</dbReference>
<dbReference type="GO" id="GO:0005886">
    <property type="term" value="C:plasma membrane"/>
    <property type="evidence" value="ECO:0007669"/>
    <property type="project" value="TreeGrafter"/>
</dbReference>
<gene>
    <name evidence="5" type="ORF">CLV74_106169</name>
</gene>
<evidence type="ECO:0000259" key="4">
    <source>
        <dbReference type="PROSITE" id="PS50111"/>
    </source>
</evidence>
<dbReference type="Gene3D" id="3.30.450.20">
    <property type="entry name" value="PAS domain"/>
    <property type="match status" value="1"/>
</dbReference>
<sequence>MNGDQTPQSVSFMATNDRPNVRRALNYLSNPVMIADKELIIRYVNRAAIQMFRQIEGDLRKDLPKFDISNIIGQPMDVFHKNPARQQKMMMHLREPLNGAFRIGGRELAFLASPVLDENKELVEVFVEWRDQTDLKHAQRQTAQLLGSVEDVANEHLKGMTKARIDTSGLDPEFERLGARINDMASYHIDVKDTILTAVRAFADGNFHGSFPTFEGDDKAVSEAMASVQTAFIGVTEEIADLAAAIVRGDLSADVDSSHYTGAYKKIIDDFGQAFESLNGTIHEIQTQVAEINSDISEVTRSANTLHGNAQAQSTAVEEISATVEETDSMVQANATATRGSSKRVDAALASISLGQERIVEMVSAMDDIKRSSDDISRIIKTIDDIAFQTNLLALNAAVEAARAGNHGRGFAVVAQEVRNLAGRSAKAARETSQMIEDSATRVQLGSELAQQTRESFESISENVNEIGAETKRIAASSEEQSRSTAQVNIALTELSKSTLSNSNQVEELASAAERMEAGTGTVREMVERFQLRKVKAAPKGPDLSNASPEMLAQIQAYLARQ</sequence>
<dbReference type="PANTHER" id="PTHR43531">
    <property type="entry name" value="PROTEIN ICFG"/>
    <property type="match status" value="1"/>
</dbReference>
<dbReference type="SUPFAM" id="SSF58104">
    <property type="entry name" value="Methyl-accepting chemotaxis protein (MCP) signaling domain"/>
    <property type="match status" value="1"/>
</dbReference>
<dbReference type="Gene3D" id="1.10.287.950">
    <property type="entry name" value="Methyl-accepting chemotaxis protein"/>
    <property type="match status" value="1"/>
</dbReference>
<dbReference type="GO" id="GO:0007165">
    <property type="term" value="P:signal transduction"/>
    <property type="evidence" value="ECO:0007669"/>
    <property type="project" value="UniProtKB-KW"/>
</dbReference>
<dbReference type="PRINTS" id="PR00260">
    <property type="entry name" value="CHEMTRNSDUCR"/>
</dbReference>
<dbReference type="PANTHER" id="PTHR43531:SF14">
    <property type="entry name" value="METHYL-ACCEPTING CHEMOTAXIS PROTEIN I-RELATED"/>
    <property type="match status" value="1"/>
</dbReference>
<comment type="caution">
    <text evidence="5">The sequence shown here is derived from an EMBL/GenBank/DDBJ whole genome shotgun (WGS) entry which is preliminary data.</text>
</comment>
<keyword evidence="3" id="KW-0807">Transducer</keyword>
<evidence type="ECO:0000256" key="2">
    <source>
        <dbReference type="ARBA" id="ARBA00029447"/>
    </source>
</evidence>
<name>A0A2T0WS11_9RHOB</name>
<dbReference type="Pfam" id="PF00015">
    <property type="entry name" value="MCPsignal"/>
    <property type="match status" value="1"/>
</dbReference>
<accession>A0A2T0WS11</accession>
<comment type="similarity">
    <text evidence="2">Belongs to the methyl-accepting chemotaxis (MCP) protein family.</text>
</comment>
<dbReference type="InterPro" id="IPR004090">
    <property type="entry name" value="Chemotax_Me-accpt_rcpt"/>
</dbReference>
<dbReference type="InterPro" id="IPR004089">
    <property type="entry name" value="MCPsignal_dom"/>
</dbReference>